<feature type="domain" description="DUF5013" evidence="1">
    <location>
        <begin position="238"/>
        <end position="387"/>
    </location>
</feature>
<protein>
    <submittedName>
        <fullName evidence="2">DUF4998 domain-containing protein</fullName>
    </submittedName>
</protein>
<dbReference type="PROSITE" id="PS51257">
    <property type="entry name" value="PROKAR_LIPOPROTEIN"/>
    <property type="match status" value="1"/>
</dbReference>
<reference evidence="3" key="1">
    <citation type="journal article" date="2019" name="Int. J. Syst. Evol. Microbiol.">
        <title>The Global Catalogue of Microorganisms (GCM) 10K type strain sequencing project: providing services to taxonomists for standard genome sequencing and annotation.</title>
        <authorList>
            <consortium name="The Broad Institute Genomics Platform"/>
            <consortium name="The Broad Institute Genome Sequencing Center for Infectious Disease"/>
            <person name="Wu L."/>
            <person name="Ma J."/>
        </authorList>
    </citation>
    <scope>NUCLEOTIDE SEQUENCE [LARGE SCALE GENOMIC DNA]</scope>
    <source>
        <strain evidence="3">CGMCC 1.15180</strain>
    </source>
</reference>
<sequence length="423" mass="46898">MNMIIKNIYSAITILVLALLAACTGMDHYYQDMIKEGPIVYPGKVVGVQTFTGKNRIRFSMTTYPDPSVEKVWVKWTYRGVSDSLSADVTKGREYNTSDILLESLEEDNYTFFFTTVDSKGNRSVPFEIPANVYGENYQNAIQNIFVRGAKYEDGLLTLDLSTSSDSGALGSVFYYEGIVGEDKTLFVENGTETITIDDFKPASPLTYQSLFVPGSHALDTFYTNTQNLRVLNVVPLKNRAIPFQIEGRSGRWGTLADWITNDAIKVHNGYGGWDERNGNIFNVETGWGAVPDGITNGKIHQTFVLGPGTYTFKANFRLVNGVPDTWNEGQGDQVYLVVGKGAEIPDVEVIETSDETLGFVRILRSNSPDAFQITFTITDDTEVSVGFATTQPGGQVSQQYPDTSNGRHCNIESFEFFGIWGL</sequence>
<name>A0ABW4VKY5_9BACT</name>
<dbReference type="Pfam" id="PF16405">
    <property type="entry name" value="DUF5013"/>
    <property type="match status" value="1"/>
</dbReference>
<dbReference type="Proteomes" id="UP001597361">
    <property type="component" value="Unassembled WGS sequence"/>
</dbReference>
<accession>A0ABW4VKY5</accession>
<evidence type="ECO:0000313" key="2">
    <source>
        <dbReference type="EMBL" id="MFD2035017.1"/>
    </source>
</evidence>
<evidence type="ECO:0000313" key="3">
    <source>
        <dbReference type="Proteomes" id="UP001597361"/>
    </source>
</evidence>
<proteinExistence type="predicted"/>
<keyword evidence="3" id="KW-1185">Reference proteome</keyword>
<dbReference type="Pfam" id="PF16389">
    <property type="entry name" value="DUF4998"/>
    <property type="match status" value="1"/>
</dbReference>
<dbReference type="RefSeq" id="WP_376885674.1">
    <property type="nucleotide sequence ID" value="NZ_JBHUHR010000025.1"/>
</dbReference>
<dbReference type="EMBL" id="JBHUHR010000025">
    <property type="protein sequence ID" value="MFD2035017.1"/>
    <property type="molecule type" value="Genomic_DNA"/>
</dbReference>
<organism evidence="2 3">
    <name type="scientific">Belliella marina</name>
    <dbReference type="NCBI Taxonomy" id="1644146"/>
    <lineage>
        <taxon>Bacteria</taxon>
        <taxon>Pseudomonadati</taxon>
        <taxon>Bacteroidota</taxon>
        <taxon>Cytophagia</taxon>
        <taxon>Cytophagales</taxon>
        <taxon>Cyclobacteriaceae</taxon>
        <taxon>Belliella</taxon>
    </lineage>
</organism>
<gene>
    <name evidence="2" type="ORF">ACFSKL_09455</name>
</gene>
<comment type="caution">
    <text evidence="2">The sequence shown here is derived from an EMBL/GenBank/DDBJ whole genome shotgun (WGS) entry which is preliminary data.</text>
</comment>
<evidence type="ECO:0000259" key="1">
    <source>
        <dbReference type="Pfam" id="PF16405"/>
    </source>
</evidence>
<dbReference type="InterPro" id="IPR032181">
    <property type="entry name" value="DUF5013"/>
</dbReference>